<accession>A0A399ESK8</accession>
<keyword evidence="3" id="KW-1185">Reference proteome</keyword>
<gene>
    <name evidence="2" type="ORF">Mrose_02136</name>
</gene>
<dbReference type="EMBL" id="QWLA01000040">
    <property type="protein sequence ID" value="RIH85572.1"/>
    <property type="molecule type" value="Genomic_DNA"/>
</dbReference>
<feature type="compositionally biased region" description="Basic and acidic residues" evidence="1">
    <location>
        <begin position="152"/>
        <end position="164"/>
    </location>
</feature>
<sequence>MANKDTRTLEERIEELQAVVTKLFVQMDAQRIGGPGNAGAADGGELPDFGPWMDTTCCYARVIALRTDLQGRFQFATLKLLHDCSDERRPAWREGAIFDLRNPAWEAELKRAQNYDLLVGVRVLPDGRVVGIELARPNKKPRASTPGVSQLRAERAPKVDKEAP</sequence>
<evidence type="ECO:0000313" key="2">
    <source>
        <dbReference type="EMBL" id="RIH85572.1"/>
    </source>
</evidence>
<proteinExistence type="predicted"/>
<evidence type="ECO:0000313" key="3">
    <source>
        <dbReference type="Proteomes" id="UP000265341"/>
    </source>
</evidence>
<reference evidence="2 3" key="1">
    <citation type="submission" date="2018-08" db="EMBL/GenBank/DDBJ databases">
        <title>Meiothermus roseus NBRC 110900 genome sequencing project.</title>
        <authorList>
            <person name="Da Costa M.S."/>
            <person name="Albuquerque L."/>
            <person name="Raposo P."/>
            <person name="Froufe H.J.C."/>
            <person name="Barroso C.S."/>
            <person name="Egas C."/>
        </authorList>
    </citation>
    <scope>NUCLEOTIDE SEQUENCE [LARGE SCALE GENOMIC DNA]</scope>
    <source>
        <strain evidence="2 3">NBRC 110900</strain>
    </source>
</reference>
<dbReference type="AlphaFoldDB" id="A0A399ESK8"/>
<comment type="caution">
    <text evidence="2">The sequence shown here is derived from an EMBL/GenBank/DDBJ whole genome shotgun (WGS) entry which is preliminary data.</text>
</comment>
<dbReference type="Proteomes" id="UP000265341">
    <property type="component" value="Unassembled WGS sequence"/>
</dbReference>
<dbReference type="OrthoDB" id="25431at2"/>
<name>A0A399ESK8_9DEIN</name>
<organism evidence="2 3">
    <name type="scientific">Calidithermus roseus</name>
    <dbReference type="NCBI Taxonomy" id="1644118"/>
    <lineage>
        <taxon>Bacteria</taxon>
        <taxon>Thermotogati</taxon>
        <taxon>Deinococcota</taxon>
        <taxon>Deinococci</taxon>
        <taxon>Thermales</taxon>
        <taxon>Thermaceae</taxon>
        <taxon>Calidithermus</taxon>
    </lineage>
</organism>
<evidence type="ECO:0000256" key="1">
    <source>
        <dbReference type="SAM" id="MobiDB-lite"/>
    </source>
</evidence>
<feature type="region of interest" description="Disordered" evidence="1">
    <location>
        <begin position="137"/>
        <end position="164"/>
    </location>
</feature>
<protein>
    <submittedName>
        <fullName evidence="2">Uncharacterized protein</fullName>
    </submittedName>
</protein>
<dbReference type="RefSeq" id="WP_013012849.1">
    <property type="nucleotide sequence ID" value="NZ_QWLA01000040.1"/>
</dbReference>